<protein>
    <submittedName>
        <fullName evidence="4">Gnk2-homologous domain</fullName>
    </submittedName>
</protein>
<accession>A0AAN8VMU6</accession>
<keyword evidence="2" id="KW-0677">Repeat</keyword>
<organism evidence="4 5">
    <name type="scientific">Dillenia turbinata</name>
    <dbReference type="NCBI Taxonomy" id="194707"/>
    <lineage>
        <taxon>Eukaryota</taxon>
        <taxon>Viridiplantae</taxon>
        <taxon>Streptophyta</taxon>
        <taxon>Embryophyta</taxon>
        <taxon>Tracheophyta</taxon>
        <taxon>Spermatophyta</taxon>
        <taxon>Magnoliopsida</taxon>
        <taxon>eudicotyledons</taxon>
        <taxon>Gunneridae</taxon>
        <taxon>Pentapetalae</taxon>
        <taxon>Dilleniales</taxon>
        <taxon>Dilleniaceae</taxon>
        <taxon>Dillenia</taxon>
    </lineage>
</organism>
<evidence type="ECO:0000313" key="5">
    <source>
        <dbReference type="Proteomes" id="UP001370490"/>
    </source>
</evidence>
<reference evidence="4 5" key="1">
    <citation type="submission" date="2023-12" db="EMBL/GenBank/DDBJ databases">
        <title>A high-quality genome assembly for Dillenia turbinata (Dilleniales).</title>
        <authorList>
            <person name="Chanderbali A."/>
        </authorList>
    </citation>
    <scope>NUCLEOTIDE SEQUENCE [LARGE SCALE GENOMIC DNA]</scope>
    <source>
        <strain evidence="4">LSX21</strain>
        <tissue evidence="4">Leaf</tissue>
    </source>
</reference>
<dbReference type="PROSITE" id="PS51473">
    <property type="entry name" value="GNK2"/>
    <property type="match status" value="1"/>
</dbReference>
<dbReference type="Pfam" id="PF01657">
    <property type="entry name" value="Stress-antifung"/>
    <property type="match status" value="1"/>
</dbReference>
<dbReference type="InterPro" id="IPR002902">
    <property type="entry name" value="GNK2"/>
</dbReference>
<dbReference type="AlphaFoldDB" id="A0AAN8VMU6"/>
<keyword evidence="1" id="KW-0732">Signal</keyword>
<sequence>MATVCSAQFCIRSFCAAATHLTDVTADISTAEEEAIGYVGGLIANAYVVESIEAIGIGCEQREEKVETVLPDMTRERNKRDEDEIWVWLLFIIVIFDQDLNQGRDNLLKYCLKKGVGIVYYDECLLRYSNEYFFSTVTYDTSFVLRNVLNVSQSGFKQAVAETMNQTAAQAARGSEKKFATKKAKLTQINETLYTLAQCTPDLSSADCGNCLQTSISSLQLERIGSIVLGPSCGVRFVLYPFYSEALIAPYLYPQPQPHLHQHLHLHLLPFRFLLLVGQHQILPGILVEDKRNRFAS</sequence>
<keyword evidence="5" id="KW-1185">Reference proteome</keyword>
<dbReference type="InterPro" id="IPR038408">
    <property type="entry name" value="GNK2_sf"/>
</dbReference>
<dbReference type="Proteomes" id="UP001370490">
    <property type="component" value="Unassembled WGS sequence"/>
</dbReference>
<dbReference type="Gene3D" id="3.30.430.20">
    <property type="entry name" value="Gnk2 domain, C-X8-C-X2-C motif"/>
    <property type="match status" value="1"/>
</dbReference>
<comment type="caution">
    <text evidence="4">The sequence shown here is derived from an EMBL/GenBank/DDBJ whole genome shotgun (WGS) entry which is preliminary data.</text>
</comment>
<dbReference type="PANTHER" id="PTHR32099:SF42">
    <property type="entry name" value="CYSTEINE-RICH RECEPTOR-LIKE PROTEIN KINASE 9-RELATED"/>
    <property type="match status" value="1"/>
</dbReference>
<proteinExistence type="predicted"/>
<evidence type="ECO:0000259" key="3">
    <source>
        <dbReference type="PROSITE" id="PS51473"/>
    </source>
</evidence>
<dbReference type="CDD" id="cd23509">
    <property type="entry name" value="Gnk2-like"/>
    <property type="match status" value="1"/>
</dbReference>
<evidence type="ECO:0000256" key="2">
    <source>
        <dbReference type="ARBA" id="ARBA00022737"/>
    </source>
</evidence>
<evidence type="ECO:0000256" key="1">
    <source>
        <dbReference type="ARBA" id="ARBA00022729"/>
    </source>
</evidence>
<dbReference type="PANTHER" id="PTHR32099">
    <property type="entry name" value="CYSTEINE-RICH REPEAT SECRETORY PROTEIN"/>
    <property type="match status" value="1"/>
</dbReference>
<gene>
    <name evidence="4" type="ORF">RJ641_002016</name>
</gene>
<feature type="domain" description="Gnk2-homologous" evidence="3">
    <location>
        <begin position="138"/>
        <end position="242"/>
    </location>
</feature>
<evidence type="ECO:0000313" key="4">
    <source>
        <dbReference type="EMBL" id="KAK6932392.1"/>
    </source>
</evidence>
<dbReference type="EMBL" id="JBAMMX010000010">
    <property type="protein sequence ID" value="KAK6932392.1"/>
    <property type="molecule type" value="Genomic_DNA"/>
</dbReference>
<name>A0AAN8VMU6_9MAGN</name>